<dbReference type="NCBIfam" id="TIGR03655">
    <property type="entry name" value="anti_R_Lar"/>
    <property type="match status" value="1"/>
</dbReference>
<name>A0A2J0PG34_9ENTR</name>
<dbReference type="InterPro" id="IPR019908">
    <property type="entry name" value="Toxin_RalR"/>
</dbReference>
<protein>
    <recommendedName>
        <fullName evidence="3">Restriction alleviation protein, Lar family</fullName>
    </recommendedName>
</protein>
<dbReference type="OrthoDB" id="6631093at2"/>
<dbReference type="Pfam" id="PF14354">
    <property type="entry name" value="Lar_restr_allev"/>
    <property type="match status" value="1"/>
</dbReference>
<evidence type="ECO:0008006" key="3">
    <source>
        <dbReference type="Google" id="ProtNLM"/>
    </source>
</evidence>
<dbReference type="EMBL" id="NEEU01000038">
    <property type="protein sequence ID" value="PJD66290.1"/>
    <property type="molecule type" value="Genomic_DNA"/>
</dbReference>
<evidence type="ECO:0000313" key="1">
    <source>
        <dbReference type="EMBL" id="PJD66290.1"/>
    </source>
</evidence>
<comment type="caution">
    <text evidence="1">The sequence shown here is derived from an EMBL/GenBank/DDBJ whole genome shotgun (WGS) entry which is preliminary data.</text>
</comment>
<accession>A0A2J0PG34</accession>
<dbReference type="Proteomes" id="UP000230495">
    <property type="component" value="Unassembled WGS sequence"/>
</dbReference>
<reference evidence="1 2" key="1">
    <citation type="journal article" date="2017" name="J. Antimicrob. Chemother.">
        <title>Characterization of the population structure, drug resistance mechanisms and plasmids of the community-associated Enterobacter cloacae complex in China.</title>
        <authorList>
            <person name="Zhou K."/>
            <person name="Yu W."/>
            <person name="Cao X."/>
            <person name="Shen P."/>
            <person name="Lu H."/>
            <person name="Luo Q."/>
            <person name="Rossen J.W.A."/>
            <person name="Xiao Y."/>
        </authorList>
    </citation>
    <scope>NUCLEOTIDE SEQUENCE [LARGE SCALE GENOMIC DNA]</scope>
    <source>
        <strain evidence="1">ECC1097</strain>
    </source>
</reference>
<organism evidence="1">
    <name type="scientific">Enterobacter kobei</name>
    <dbReference type="NCBI Taxonomy" id="208224"/>
    <lineage>
        <taxon>Bacteria</taxon>
        <taxon>Pseudomonadati</taxon>
        <taxon>Pseudomonadota</taxon>
        <taxon>Gammaproteobacteria</taxon>
        <taxon>Enterobacterales</taxon>
        <taxon>Enterobacteriaceae</taxon>
        <taxon>Enterobacter</taxon>
        <taxon>Enterobacter cloacae complex</taxon>
    </lineage>
</organism>
<proteinExistence type="predicted"/>
<gene>
    <name evidence="1" type="ORF">B9Q37_25435</name>
</gene>
<sequence length="125" mass="13456">MGDYPCGGRHPLTVKTKSVDVSDAICAATESIVDDRIEATNLVLISVVPDSYPPATDNVNSDGLLKPCPFCGNPNVSLVETLPEDGDENMYLVNCGCCNASQLPDSKQRAIYDWNQRDMESSSGK</sequence>
<dbReference type="AlphaFoldDB" id="A0A2J0PG34"/>
<evidence type="ECO:0000313" key="2">
    <source>
        <dbReference type="Proteomes" id="UP000230495"/>
    </source>
</evidence>